<dbReference type="KEGG" id="bst:GYO_2323"/>
<sequence length="40" mass="4523">MPLSSIYLQKELLAVALDHCIFSGYQYRDISIFMAENKGG</sequence>
<reference evidence="1 2" key="1">
    <citation type="journal article" date="2012" name="J. Bacteriol.">
        <title>Whole-genome sequences of Bacillus subtilis and close relatives.</title>
        <authorList>
            <person name="Earl A.M."/>
            <person name="Eppinger M."/>
            <person name="Fricke W.F."/>
            <person name="Rosovitz M.J."/>
            <person name="Rasko D.A."/>
            <person name="Daugherty S."/>
            <person name="Losick R."/>
            <person name="Kolter R."/>
            <person name="Ravel J."/>
        </authorList>
    </citation>
    <scope>NUCLEOTIDE SEQUENCE [LARGE SCALE GENOMIC DNA]</scope>
    <source>
        <strain evidence="2">DSM 15029 / JCM 12233 / NBRC 101239 / NRRL B-23049 / TU-B-10</strain>
    </source>
</reference>
<dbReference type="EMBL" id="CP002905">
    <property type="protein sequence ID" value="AEP86944.1"/>
    <property type="molecule type" value="Genomic_DNA"/>
</dbReference>
<dbReference type="AlphaFoldDB" id="G4NQ16"/>
<evidence type="ECO:0000313" key="1">
    <source>
        <dbReference type="EMBL" id="AEP86944.1"/>
    </source>
</evidence>
<organism evidence="1 2">
    <name type="scientific">Bacillus spizizenii (strain DSM 15029 / JCM 12233 / NBRC 101239 / NRRL B-23049 / TU-B-10)</name>
    <name type="common">Bacillus subtilis subsp. spizizenii</name>
    <dbReference type="NCBI Taxonomy" id="1052585"/>
    <lineage>
        <taxon>Bacteria</taxon>
        <taxon>Bacillati</taxon>
        <taxon>Bacillota</taxon>
        <taxon>Bacilli</taxon>
        <taxon>Bacillales</taxon>
        <taxon>Bacillaceae</taxon>
        <taxon>Bacillus</taxon>
    </lineage>
</organism>
<keyword evidence="2" id="KW-1185">Reference proteome</keyword>
<protein>
    <submittedName>
        <fullName evidence="1">Uncharacterized protein</fullName>
    </submittedName>
</protein>
<accession>G4NQ16</accession>
<dbReference type="HOGENOM" id="CLU_3285181_0_0_9"/>
<gene>
    <name evidence="1" type="ordered locus">GYO_2323</name>
</gene>
<dbReference type="STRING" id="1052585.GYO_2323"/>
<dbReference type="Proteomes" id="UP000002651">
    <property type="component" value="Chromosome"/>
</dbReference>
<evidence type="ECO:0000313" key="2">
    <source>
        <dbReference type="Proteomes" id="UP000002651"/>
    </source>
</evidence>
<name>G4NQ16_BACS4</name>
<proteinExistence type="predicted"/>